<sequence length="40" mass="4426">MIANTGVDAIAAVRDRLQVEFDRPVKIEVNEVFDADAHSL</sequence>
<accession>A0ABZ2BIL2</accession>
<dbReference type="Proteomes" id="UP001432360">
    <property type="component" value="Plasmid pSchITTGS70a"/>
</dbReference>
<geneLocation type="plasmid" evidence="1 2">
    <name>pSchITTGS70a</name>
</geneLocation>
<evidence type="ECO:0000313" key="2">
    <source>
        <dbReference type="Proteomes" id="UP001432360"/>
    </source>
</evidence>
<name>A0ABZ2BIL2_9HYPH</name>
<keyword evidence="1" id="KW-0614">Plasmid</keyword>
<protein>
    <submittedName>
        <fullName evidence="1">Uncharacterized protein</fullName>
    </submittedName>
</protein>
<proteinExistence type="predicted"/>
<reference evidence="1" key="1">
    <citation type="submission" date="2023-08" db="EMBL/GenBank/DDBJ databases">
        <title>Complete genome sequence of Sinorhizobium chiapanecum ITTG S70 isolated from Acaciella angustissima nodules in Chiapas-Mexico.</title>
        <authorList>
            <person name="Rincon-Rosales R."/>
            <person name="Rogel M.A."/>
            <person name="Rincon-Medina C.I."/>
            <person name="Guerrero G."/>
            <person name="Manzano-Gomez L.A."/>
            <person name="Lopez-Lopez A."/>
            <person name="Rincon Molina F.A."/>
            <person name="Martinez-Romero E."/>
        </authorList>
    </citation>
    <scope>NUCLEOTIDE SEQUENCE</scope>
    <source>
        <strain evidence="1">ITTG S70</strain>
        <plasmid evidence="1">pSchITTGS70a</plasmid>
    </source>
</reference>
<dbReference type="EMBL" id="CP133149">
    <property type="protein sequence ID" value="WVT06055.1"/>
    <property type="molecule type" value="Genomic_DNA"/>
</dbReference>
<organism evidence="1 2">
    <name type="scientific">Sinorhizobium chiapasense</name>
    <dbReference type="NCBI Taxonomy" id="501572"/>
    <lineage>
        <taxon>Bacteria</taxon>
        <taxon>Pseudomonadati</taxon>
        <taxon>Pseudomonadota</taxon>
        <taxon>Alphaproteobacteria</taxon>
        <taxon>Hyphomicrobiales</taxon>
        <taxon>Rhizobiaceae</taxon>
        <taxon>Sinorhizobium/Ensifer group</taxon>
        <taxon>Sinorhizobium</taxon>
    </lineage>
</organism>
<evidence type="ECO:0000313" key="1">
    <source>
        <dbReference type="EMBL" id="WVT06055.1"/>
    </source>
</evidence>
<dbReference type="RefSeq" id="WP_331375124.1">
    <property type="nucleotide sequence ID" value="NZ_CP133149.1"/>
</dbReference>
<keyword evidence="2" id="KW-1185">Reference proteome</keyword>
<gene>
    <name evidence="1" type="ORF">RB548_21410</name>
</gene>